<feature type="signal peptide" evidence="4">
    <location>
        <begin position="1"/>
        <end position="18"/>
    </location>
</feature>
<protein>
    <recommendedName>
        <fullName evidence="5">Anaphylatoxin-like domain-containing protein</fullName>
    </recommendedName>
</protein>
<reference evidence="6" key="1">
    <citation type="submission" date="2021-01" db="EMBL/GenBank/DDBJ databases">
        <authorList>
            <person name="Zahm M."/>
            <person name="Roques C."/>
            <person name="Cabau C."/>
            <person name="Klopp C."/>
            <person name="Donnadieu C."/>
            <person name="Jouanno E."/>
            <person name="Lampietro C."/>
            <person name="Louis A."/>
            <person name="Herpin A."/>
            <person name="Echchiki A."/>
            <person name="Berthelot C."/>
            <person name="Parey E."/>
            <person name="Roest-Crollius H."/>
            <person name="Braasch I."/>
            <person name="Postlethwait J."/>
            <person name="Bobe J."/>
            <person name="Montfort J."/>
            <person name="Bouchez O."/>
            <person name="Begum T."/>
            <person name="Mejri S."/>
            <person name="Adams A."/>
            <person name="Chen W.-J."/>
            <person name="Guiguen Y."/>
        </authorList>
    </citation>
    <scope>NUCLEOTIDE SEQUENCE</scope>
    <source>
        <tissue evidence="6">Blood</tissue>
    </source>
</reference>
<keyword evidence="4" id="KW-0732">Signal</keyword>
<evidence type="ECO:0000256" key="1">
    <source>
        <dbReference type="ARBA" id="ARBA00004613"/>
    </source>
</evidence>
<organism evidence="6 7">
    <name type="scientific">Albula goreensis</name>
    <dbReference type="NCBI Taxonomy" id="1534307"/>
    <lineage>
        <taxon>Eukaryota</taxon>
        <taxon>Metazoa</taxon>
        <taxon>Chordata</taxon>
        <taxon>Craniata</taxon>
        <taxon>Vertebrata</taxon>
        <taxon>Euteleostomi</taxon>
        <taxon>Actinopterygii</taxon>
        <taxon>Neopterygii</taxon>
        <taxon>Teleostei</taxon>
        <taxon>Albuliformes</taxon>
        <taxon>Albulidae</taxon>
        <taxon>Albula</taxon>
    </lineage>
</organism>
<evidence type="ECO:0000256" key="4">
    <source>
        <dbReference type="SAM" id="SignalP"/>
    </source>
</evidence>
<evidence type="ECO:0000256" key="2">
    <source>
        <dbReference type="ARBA" id="ARBA00022525"/>
    </source>
</evidence>
<comment type="caution">
    <text evidence="6">The sequence shown here is derived from an EMBL/GenBank/DDBJ whole genome shotgun (WGS) entry which is preliminary data.</text>
</comment>
<dbReference type="AlphaFoldDB" id="A0A8T3CHG9"/>
<evidence type="ECO:0000313" key="7">
    <source>
        <dbReference type="Proteomes" id="UP000829720"/>
    </source>
</evidence>
<proteinExistence type="predicted"/>
<dbReference type="SUPFAM" id="SSF47686">
    <property type="entry name" value="Anaphylotoxins (complement system)"/>
    <property type="match status" value="1"/>
</dbReference>
<dbReference type="PROSITE" id="PS01178">
    <property type="entry name" value="ANAPHYLATOXIN_2"/>
    <property type="match status" value="1"/>
</dbReference>
<accession>A0A8T3CHG9</accession>
<dbReference type="InterPro" id="IPR000020">
    <property type="entry name" value="Anaphylatoxin/fibulin"/>
</dbReference>
<dbReference type="Gene3D" id="1.20.91.20">
    <property type="entry name" value="Anaphylotoxins (complement system)"/>
    <property type="match status" value="1"/>
</dbReference>
<evidence type="ECO:0000256" key="3">
    <source>
        <dbReference type="ARBA" id="ARBA00023157"/>
    </source>
</evidence>
<evidence type="ECO:0000313" key="6">
    <source>
        <dbReference type="EMBL" id="KAI1882484.1"/>
    </source>
</evidence>
<dbReference type="EMBL" id="JAERUA010000025">
    <property type="protein sequence ID" value="KAI1882484.1"/>
    <property type="molecule type" value="Genomic_DNA"/>
</dbReference>
<dbReference type="SMART" id="SM00104">
    <property type="entry name" value="ANATO"/>
    <property type="match status" value="1"/>
</dbReference>
<dbReference type="InterPro" id="IPR018081">
    <property type="entry name" value="Anaphylatoxin_comp_syst"/>
</dbReference>
<dbReference type="Pfam" id="PF01821">
    <property type="entry name" value="ANATO"/>
    <property type="match status" value="1"/>
</dbReference>
<feature type="domain" description="Anaphylatoxin-like" evidence="5">
    <location>
        <begin position="79"/>
        <end position="114"/>
    </location>
</feature>
<keyword evidence="2" id="KW-0964">Secreted</keyword>
<dbReference type="Proteomes" id="UP000829720">
    <property type="component" value="Unassembled WGS sequence"/>
</dbReference>
<keyword evidence="3" id="KW-1015">Disulfide bond</keyword>
<feature type="chain" id="PRO_5035837550" description="Anaphylatoxin-like domain-containing protein" evidence="4">
    <location>
        <begin position="19"/>
        <end position="139"/>
    </location>
</feature>
<name>A0A8T3CHG9_9TELE</name>
<evidence type="ECO:0000259" key="5">
    <source>
        <dbReference type="PROSITE" id="PS01178"/>
    </source>
</evidence>
<dbReference type="GO" id="GO:0005576">
    <property type="term" value="C:extracellular region"/>
    <property type="evidence" value="ECO:0007669"/>
    <property type="project" value="UniProtKB-SubCell"/>
</dbReference>
<keyword evidence="7" id="KW-1185">Reference proteome</keyword>
<sequence length="139" mass="15696">MNLLTLLCISFVCGFAGAQINKEGAGVLSLQRAEAGPQTRHPHIPDEARSAVLRSKRAIDIREEMIKKILTYRGELCGCCRQGMKRLPPQETCITRVKAWDIPMDCQRSFIDCCEFLRHLKITSRGVTVQRGDDTDYLD</sequence>
<comment type="subcellular location">
    <subcellularLocation>
        <location evidence="1">Secreted</location>
    </subcellularLocation>
</comment>
<gene>
    <name evidence="6" type="ORF">AGOR_G00251240</name>
</gene>